<comment type="caution">
    <text evidence="3">The sequence shown here is derived from an EMBL/GenBank/DDBJ whole genome shotgun (WGS) entry which is preliminary data.</text>
</comment>
<accession>A0ABN8SWF9</accession>
<proteinExistence type="predicted"/>
<organism evidence="3 4">
    <name type="scientific">Porites evermanni</name>
    <dbReference type="NCBI Taxonomy" id="104178"/>
    <lineage>
        <taxon>Eukaryota</taxon>
        <taxon>Metazoa</taxon>
        <taxon>Cnidaria</taxon>
        <taxon>Anthozoa</taxon>
        <taxon>Hexacorallia</taxon>
        <taxon>Scleractinia</taxon>
        <taxon>Fungiina</taxon>
        <taxon>Poritidae</taxon>
        <taxon>Porites</taxon>
    </lineage>
</organism>
<name>A0ABN8SWF9_9CNID</name>
<feature type="non-terminal residue" evidence="3">
    <location>
        <position position="1"/>
    </location>
</feature>
<evidence type="ECO:0000313" key="3">
    <source>
        <dbReference type="EMBL" id="CAH3194285.1"/>
    </source>
</evidence>
<keyword evidence="4" id="KW-1185">Reference proteome</keyword>
<dbReference type="Gene3D" id="1.10.533.10">
    <property type="entry name" value="Death Domain, Fas"/>
    <property type="match status" value="1"/>
</dbReference>
<protein>
    <recommendedName>
        <fullName evidence="2">Death domain-containing protein</fullName>
    </recommendedName>
</protein>
<dbReference type="Proteomes" id="UP001159427">
    <property type="component" value="Unassembled WGS sequence"/>
</dbReference>
<evidence type="ECO:0000256" key="1">
    <source>
        <dbReference type="SAM" id="MobiDB-lite"/>
    </source>
</evidence>
<dbReference type="InterPro" id="IPR011029">
    <property type="entry name" value="DEATH-like_dom_sf"/>
</dbReference>
<dbReference type="EMBL" id="CALNXI010003779">
    <property type="protein sequence ID" value="CAH3194285.1"/>
    <property type="molecule type" value="Genomic_DNA"/>
</dbReference>
<dbReference type="InterPro" id="IPR016729">
    <property type="entry name" value="FADD"/>
</dbReference>
<dbReference type="Pfam" id="PF00531">
    <property type="entry name" value="Death"/>
    <property type="match status" value="1"/>
</dbReference>
<gene>
    <name evidence="3" type="ORF">PEVE_00027474</name>
</gene>
<feature type="domain" description="Death" evidence="2">
    <location>
        <begin position="24"/>
        <end position="101"/>
    </location>
</feature>
<dbReference type="PANTHER" id="PTHR15077">
    <property type="entry name" value="FAS-ASSOCIATING DEATH DOMAIN-CONTAINING PROTEIN FADD"/>
    <property type="match status" value="1"/>
</dbReference>
<dbReference type="SMART" id="SM00005">
    <property type="entry name" value="DEATH"/>
    <property type="match status" value="1"/>
</dbReference>
<evidence type="ECO:0000313" key="4">
    <source>
        <dbReference type="Proteomes" id="UP001159427"/>
    </source>
</evidence>
<dbReference type="PANTHER" id="PTHR15077:SF9">
    <property type="entry name" value="C-TERMINAL OF ROC (COR) DOMAIN-CONTAINING PROTEIN"/>
    <property type="match status" value="1"/>
</dbReference>
<dbReference type="InterPro" id="IPR000488">
    <property type="entry name" value="Death_dom"/>
</dbReference>
<dbReference type="SUPFAM" id="SSF47986">
    <property type="entry name" value="DEATH domain"/>
    <property type="match status" value="1"/>
</dbReference>
<dbReference type="CDD" id="cd01670">
    <property type="entry name" value="Death"/>
    <property type="match status" value="1"/>
</dbReference>
<feature type="region of interest" description="Disordered" evidence="1">
    <location>
        <begin position="1"/>
        <end position="20"/>
    </location>
</feature>
<dbReference type="PROSITE" id="PS50017">
    <property type="entry name" value="DEATH_DOMAIN"/>
    <property type="match status" value="1"/>
</dbReference>
<sequence>DHPVQRGLDPSHQLTESDIHESHLPEQIGLKWKDLARELGFLQSTIDMIEKEKLYCNKECCIELLVRWRRLNGTEATVGKLKEALEKIELKNVGENLISGKHARRMNVSGFFTV</sequence>
<reference evidence="3 4" key="1">
    <citation type="submission" date="2022-05" db="EMBL/GenBank/DDBJ databases">
        <authorList>
            <consortium name="Genoscope - CEA"/>
            <person name="William W."/>
        </authorList>
    </citation>
    <scope>NUCLEOTIDE SEQUENCE [LARGE SCALE GENOMIC DNA]</scope>
</reference>
<evidence type="ECO:0000259" key="2">
    <source>
        <dbReference type="PROSITE" id="PS50017"/>
    </source>
</evidence>